<reference evidence="3 4" key="1">
    <citation type="submission" date="2014-10" db="EMBL/GenBank/DDBJ databases">
        <title>Pan-genome analysis of Brazilian lineage A amoebal mimiviruses.</title>
        <authorList>
            <person name="Assis F.L."/>
            <person name="Abrahao J.S."/>
            <person name="Kroon E.G."/>
            <person name="Dornas F.P."/>
            <person name="Andrade K.R."/>
            <person name="Borato P.V.M."/>
            <person name="Pilotto M.R."/>
            <person name="Benamar S."/>
            <person name="LaScola B."/>
            <person name="Colson P."/>
        </authorList>
    </citation>
    <scope>NUCLEOTIDE SEQUENCE [LARGE SCALE GENOMIC DNA]</scope>
    <source>
        <strain evidence="3 4">Oyster</strain>
    </source>
</reference>
<organismHost>
    <name type="scientific">Acanthamoeba polyphaga</name>
    <name type="common">Amoeba</name>
    <dbReference type="NCBI Taxonomy" id="5757"/>
</organismHost>
<sequence>MDSIEIKKDFTEIDEYVSYICDRKPYNYNDEYYCCKNIPSTHFTKLMYLIINEKKSINGHQKIVKYLKKKINVKNPSRINRQNDEEWTALMIASITCGQWCSIETVRLLLEHGANPNIQEKKGLSLNDIKYPYIQMISLISKIMGQKNSDPENGFTALSLVCAVLDTGESMEVVELLLEYGANVDSMNHCGETALIIACQNSKYFRSIFVIDLLLQNNANTLHKDNNGFTALMHAVSHCPLNIVKLLVKNGSDVNATDNEGNSVLMYATKNNINIVLYLLKKGANINHKNNDNNNVLHFASKNHVKSDVIMFLLAKCSNPNEINTNKNAVLAHVCRQFNHHKNDIDTVKILLENRASPNIIDDNSRTILMDICTDYQNENSLDIIEMLLKKGANVNATDTEGRTALNYACISVNNKITVKIIKLLLNYNINVNHVDNDGAHILIDLCRNYSKYSLKIIKLLLEHGADLNVTFGNKKWTPLFFANENIFSSSEKDPERCTKLIDLLIDYGANVNAVDKYGNNILMEDIARNLECPNSITKHLLEKKININHQNNNGDTVLLLVYERHELERAYSIAQFLLENGSNPNIINKNGDSILTILNNDIFWNFEKVIPHFKLFLNYNFNPKHISDLLVSFYTNKCTFDLIMMMIDCGKYYGIDYKSSSLQKLIENSLTSQEICKCIDKINTIRAHKKVMNTIIKYVPKLFPRVVSHPDGLCMQIMRLKWDLSGRNNYKQIKNEHCTKVMNYIGATDICHLQEKLCDINKFV</sequence>
<dbReference type="PROSITE" id="PS50088">
    <property type="entry name" value="ANK_REPEAT"/>
    <property type="match status" value="5"/>
</dbReference>
<evidence type="ECO:0000256" key="1">
    <source>
        <dbReference type="ARBA" id="ARBA00022737"/>
    </source>
</evidence>
<dbReference type="Gene3D" id="1.25.40.20">
    <property type="entry name" value="Ankyrin repeat-containing domain"/>
    <property type="match status" value="7"/>
</dbReference>
<keyword evidence="2" id="KW-0040">ANK repeat</keyword>
<keyword evidence="1" id="KW-0677">Repeat</keyword>
<dbReference type="PROSITE" id="PS50297">
    <property type="entry name" value="ANK_REP_REGION"/>
    <property type="match status" value="1"/>
</dbReference>
<dbReference type="Pfam" id="PF13637">
    <property type="entry name" value="Ank_4"/>
    <property type="match status" value="1"/>
</dbReference>
<dbReference type="InterPro" id="IPR002110">
    <property type="entry name" value="Ankyrin_rpt"/>
</dbReference>
<name>A0A0G2XZT5_MIMIV</name>
<evidence type="ECO:0000313" key="4">
    <source>
        <dbReference type="Proteomes" id="UP000241474"/>
    </source>
</evidence>
<protein>
    <submittedName>
        <fullName evidence="3">Putative ankyrin repeat protein</fullName>
    </submittedName>
</protein>
<dbReference type="SUPFAM" id="SSF48403">
    <property type="entry name" value="Ankyrin repeat"/>
    <property type="match status" value="2"/>
</dbReference>
<evidence type="ECO:0000256" key="2">
    <source>
        <dbReference type="ARBA" id="ARBA00023043"/>
    </source>
</evidence>
<dbReference type="SMART" id="SM00248">
    <property type="entry name" value="ANK"/>
    <property type="match status" value="13"/>
</dbReference>
<dbReference type="PANTHER" id="PTHR24198:SF165">
    <property type="entry name" value="ANKYRIN REPEAT-CONTAINING PROTEIN-RELATED"/>
    <property type="match status" value="1"/>
</dbReference>
<proteinExistence type="predicted"/>
<dbReference type="Proteomes" id="UP000241474">
    <property type="component" value="Segment"/>
</dbReference>
<organism evidence="3 4">
    <name type="scientific">Acanthamoeba polyphaga mimivirus</name>
    <name type="common">APMV</name>
    <dbReference type="NCBI Taxonomy" id="212035"/>
    <lineage>
        <taxon>Viruses</taxon>
        <taxon>Varidnaviria</taxon>
        <taxon>Bamfordvirae</taxon>
        <taxon>Nucleocytoviricota</taxon>
        <taxon>Megaviricetes</taxon>
        <taxon>Imitervirales</taxon>
        <taxon>Mimiviridae</taxon>
        <taxon>Megamimivirinae</taxon>
        <taxon>Mimivirus</taxon>
        <taxon>Mimivirus bradfordmassiliense</taxon>
    </lineage>
</organism>
<dbReference type="Pfam" id="PF12796">
    <property type="entry name" value="Ank_2"/>
    <property type="match status" value="3"/>
</dbReference>
<dbReference type="PANTHER" id="PTHR24198">
    <property type="entry name" value="ANKYRIN REPEAT AND PROTEIN KINASE DOMAIN-CONTAINING PROTEIN"/>
    <property type="match status" value="1"/>
</dbReference>
<evidence type="ECO:0000313" key="3">
    <source>
        <dbReference type="EMBL" id="AKI78853.1"/>
    </source>
</evidence>
<dbReference type="EMBL" id="KM982401">
    <property type="protein sequence ID" value="AKI78853.1"/>
    <property type="molecule type" value="Genomic_DNA"/>
</dbReference>
<dbReference type="InterPro" id="IPR036770">
    <property type="entry name" value="Ankyrin_rpt-contain_sf"/>
</dbReference>
<accession>A0A0G2XZT5</accession>